<accession>A0A843VDR5</accession>
<keyword evidence="6" id="KW-1185">Reference proteome</keyword>
<feature type="region of interest" description="Disordered" evidence="4">
    <location>
        <begin position="1"/>
        <end position="46"/>
    </location>
</feature>
<dbReference type="InterPro" id="IPR023395">
    <property type="entry name" value="MCP_dom_sf"/>
</dbReference>
<proteinExistence type="predicted"/>
<organism evidence="5 6">
    <name type="scientific">Colocasia esculenta</name>
    <name type="common">Wild taro</name>
    <name type="synonym">Arum esculentum</name>
    <dbReference type="NCBI Taxonomy" id="4460"/>
    <lineage>
        <taxon>Eukaryota</taxon>
        <taxon>Viridiplantae</taxon>
        <taxon>Streptophyta</taxon>
        <taxon>Embryophyta</taxon>
        <taxon>Tracheophyta</taxon>
        <taxon>Spermatophyta</taxon>
        <taxon>Magnoliopsida</taxon>
        <taxon>Liliopsida</taxon>
        <taxon>Araceae</taxon>
        <taxon>Aroideae</taxon>
        <taxon>Colocasieae</taxon>
        <taxon>Colocasia</taxon>
    </lineage>
</organism>
<evidence type="ECO:0000256" key="2">
    <source>
        <dbReference type="ARBA" id="ARBA00022692"/>
    </source>
</evidence>
<keyword evidence="3" id="KW-0472">Membrane</keyword>
<reference evidence="5" key="1">
    <citation type="submission" date="2017-07" db="EMBL/GenBank/DDBJ databases">
        <title>Taro Niue Genome Assembly and Annotation.</title>
        <authorList>
            <person name="Atibalentja N."/>
            <person name="Keating K."/>
            <person name="Fields C.J."/>
        </authorList>
    </citation>
    <scope>NUCLEOTIDE SEQUENCE</scope>
    <source>
        <strain evidence="5">Niue_2</strain>
        <tissue evidence="5">Leaf</tissue>
    </source>
</reference>
<dbReference type="SUPFAM" id="SSF103506">
    <property type="entry name" value="Mitochondrial carrier"/>
    <property type="match status" value="1"/>
</dbReference>
<comment type="subcellular location">
    <subcellularLocation>
        <location evidence="1">Membrane</location>
        <topology evidence="1">Multi-pass membrane protein</topology>
    </subcellularLocation>
</comment>
<dbReference type="GO" id="GO:0016020">
    <property type="term" value="C:membrane"/>
    <property type="evidence" value="ECO:0007669"/>
    <property type="project" value="UniProtKB-SubCell"/>
</dbReference>
<sequence>MGHAPAPKPDSRRSKRKQERGRDRRPLTEPAAGRCAAGLAPMRGSDAGASSGWQWENAAAGAIAGFATVAALHPLDVVKTRFQGFPSRSLFVPCSSAVRFSFVCDMNDGRVANLPSYRNTGHGLYTIARAESVQHLSVHEGPQRML</sequence>
<evidence type="ECO:0000256" key="1">
    <source>
        <dbReference type="ARBA" id="ARBA00004141"/>
    </source>
</evidence>
<dbReference type="AlphaFoldDB" id="A0A843VDR5"/>
<keyword evidence="2" id="KW-0812">Transmembrane</keyword>
<dbReference type="OrthoDB" id="269120at2759"/>
<evidence type="ECO:0000256" key="3">
    <source>
        <dbReference type="ARBA" id="ARBA00023136"/>
    </source>
</evidence>
<dbReference type="Gene3D" id="1.50.40.10">
    <property type="entry name" value="Mitochondrial carrier domain"/>
    <property type="match status" value="1"/>
</dbReference>
<protein>
    <submittedName>
        <fullName evidence="5">Uncharacterized protein</fullName>
    </submittedName>
</protein>
<dbReference type="Pfam" id="PF00153">
    <property type="entry name" value="Mito_carr"/>
    <property type="match status" value="1"/>
</dbReference>
<evidence type="ECO:0000313" key="6">
    <source>
        <dbReference type="Proteomes" id="UP000652761"/>
    </source>
</evidence>
<name>A0A843VDR5_COLES</name>
<evidence type="ECO:0000256" key="4">
    <source>
        <dbReference type="SAM" id="MobiDB-lite"/>
    </source>
</evidence>
<comment type="caution">
    <text evidence="5">The sequence shown here is derived from an EMBL/GenBank/DDBJ whole genome shotgun (WGS) entry which is preliminary data.</text>
</comment>
<dbReference type="Proteomes" id="UP000652761">
    <property type="component" value="Unassembled WGS sequence"/>
</dbReference>
<evidence type="ECO:0000313" key="5">
    <source>
        <dbReference type="EMBL" id="MQL89609.1"/>
    </source>
</evidence>
<dbReference type="InterPro" id="IPR018108">
    <property type="entry name" value="MCP_transmembrane"/>
</dbReference>
<dbReference type="EMBL" id="NMUH01001163">
    <property type="protein sequence ID" value="MQL89609.1"/>
    <property type="molecule type" value="Genomic_DNA"/>
</dbReference>
<gene>
    <name evidence="5" type="ORF">Taro_022187</name>
</gene>